<keyword evidence="2" id="KW-1185">Reference proteome</keyword>
<gene>
    <name evidence="1" type="ORF">MSPICULIGERA_LOCUS3812</name>
</gene>
<name>A0AA36CB45_9BILA</name>
<proteinExistence type="predicted"/>
<protein>
    <recommendedName>
        <fullName evidence="3">Major sperm protein</fullName>
    </recommendedName>
</protein>
<dbReference type="Proteomes" id="UP001177023">
    <property type="component" value="Unassembled WGS sequence"/>
</dbReference>
<dbReference type="InterPro" id="IPR013783">
    <property type="entry name" value="Ig-like_fold"/>
</dbReference>
<feature type="non-terminal residue" evidence="1">
    <location>
        <position position="263"/>
    </location>
</feature>
<organism evidence="1 2">
    <name type="scientific">Mesorhabditis spiculigera</name>
    <dbReference type="NCBI Taxonomy" id="96644"/>
    <lineage>
        <taxon>Eukaryota</taxon>
        <taxon>Metazoa</taxon>
        <taxon>Ecdysozoa</taxon>
        <taxon>Nematoda</taxon>
        <taxon>Chromadorea</taxon>
        <taxon>Rhabditida</taxon>
        <taxon>Rhabditina</taxon>
        <taxon>Rhabditomorpha</taxon>
        <taxon>Rhabditoidea</taxon>
        <taxon>Rhabditidae</taxon>
        <taxon>Mesorhabditinae</taxon>
        <taxon>Mesorhabditis</taxon>
    </lineage>
</organism>
<dbReference type="EMBL" id="CATQJA010000995">
    <property type="protein sequence ID" value="CAJ0565155.1"/>
    <property type="molecule type" value="Genomic_DNA"/>
</dbReference>
<dbReference type="AlphaFoldDB" id="A0AA36CB45"/>
<evidence type="ECO:0000313" key="2">
    <source>
        <dbReference type="Proteomes" id="UP001177023"/>
    </source>
</evidence>
<evidence type="ECO:0000313" key="1">
    <source>
        <dbReference type="EMBL" id="CAJ0565155.1"/>
    </source>
</evidence>
<reference evidence="1" key="1">
    <citation type="submission" date="2023-06" db="EMBL/GenBank/DDBJ databases">
        <authorList>
            <person name="Delattre M."/>
        </authorList>
    </citation>
    <scope>NUCLEOTIDE SEQUENCE</scope>
    <source>
        <strain evidence="1">AF72</strain>
    </source>
</reference>
<dbReference type="SUPFAM" id="SSF49354">
    <property type="entry name" value="PapD-like"/>
    <property type="match status" value="1"/>
</dbReference>
<evidence type="ECO:0008006" key="3">
    <source>
        <dbReference type="Google" id="ProtNLM"/>
    </source>
</evidence>
<comment type="caution">
    <text evidence="1">The sequence shown here is derived from an EMBL/GenBank/DDBJ whole genome shotgun (WGS) entry which is preliminary data.</text>
</comment>
<dbReference type="Gene3D" id="2.60.40.10">
    <property type="entry name" value="Immunoglobulins"/>
    <property type="match status" value="1"/>
</dbReference>
<dbReference type="InterPro" id="IPR008962">
    <property type="entry name" value="PapD-like_sf"/>
</dbReference>
<sequence>MSQLLWLADAPLDSLTTCTDSPTSFGTACISSSVCCISARNGLPASGSATHVFSCDERLTKALKLGSVYYCKRCYQDINRWTGPHGGCGDARADHLNGRVDYKGVRDCRQCMVEMALVHGWIPNTQQIGLCRAAGVSMSNGLLAQVEGTVDNMGTNFMMTDKNRLQWEKGNRGSQTLEVTNNCATQQDLKIMCSDRLHFRFNPVFSSVPPGGKVIIQIDARAKTTTTARMRIFYQSNQGNDDGLKIFAEKAQRSERILLEIIV</sequence>
<accession>A0AA36CB45</accession>